<feature type="region of interest" description="Disordered" evidence="1">
    <location>
        <begin position="1"/>
        <end position="80"/>
    </location>
</feature>
<reference evidence="2" key="1">
    <citation type="journal article" date="2014" name="PLoS ONE">
        <title>Transcriptome-Based Identification of ABC Transporters in the Western Tarnished Plant Bug Lygus hesperus.</title>
        <authorList>
            <person name="Hull J.J."/>
            <person name="Chaney K."/>
            <person name="Geib S.M."/>
            <person name="Fabrick J.A."/>
            <person name="Brent C.S."/>
            <person name="Walsh D."/>
            <person name="Lavine L.C."/>
        </authorList>
    </citation>
    <scope>NUCLEOTIDE SEQUENCE</scope>
</reference>
<feature type="compositionally biased region" description="Low complexity" evidence="1">
    <location>
        <begin position="58"/>
        <end position="70"/>
    </location>
</feature>
<evidence type="ECO:0000313" key="2">
    <source>
        <dbReference type="EMBL" id="JAG36702.1"/>
    </source>
</evidence>
<evidence type="ECO:0000313" key="3">
    <source>
        <dbReference type="EMBL" id="JAQ17222.1"/>
    </source>
</evidence>
<dbReference type="EMBL" id="GBHO01006902">
    <property type="protein sequence ID" value="JAG36702.1"/>
    <property type="molecule type" value="Transcribed_RNA"/>
</dbReference>
<keyword evidence="2" id="KW-0687">Ribonucleoprotein</keyword>
<dbReference type="GO" id="GO:1990904">
    <property type="term" value="C:ribonucleoprotein complex"/>
    <property type="evidence" value="ECO:0007669"/>
    <property type="project" value="UniProtKB-KW"/>
</dbReference>
<evidence type="ECO:0000256" key="1">
    <source>
        <dbReference type="SAM" id="MobiDB-lite"/>
    </source>
</evidence>
<feature type="compositionally biased region" description="Low complexity" evidence="1">
    <location>
        <begin position="26"/>
        <end position="35"/>
    </location>
</feature>
<protein>
    <submittedName>
        <fullName evidence="2">U4/U6 small nuclear ribonucleoprotein PRP4</fullName>
    </submittedName>
</protein>
<sequence>MDDRGGGAVTTMSASDGKSPPPDPTNPTTAAADVPQHTGEQTEPVALEEGERNTVNASSTNSIQSSESISPRPVGGIDISKDDQLVCCGTWIGRISLFQRKTLQPFG</sequence>
<reference evidence="2" key="2">
    <citation type="submission" date="2014-07" db="EMBL/GenBank/DDBJ databases">
        <authorList>
            <person name="Hull J."/>
        </authorList>
    </citation>
    <scope>NUCLEOTIDE SEQUENCE</scope>
</reference>
<dbReference type="AlphaFoldDB" id="A0A0A9YUM8"/>
<dbReference type="EMBL" id="GDHC01001407">
    <property type="protein sequence ID" value="JAQ17222.1"/>
    <property type="molecule type" value="Transcribed_RNA"/>
</dbReference>
<gene>
    <name evidence="2" type="primary">PRP4</name>
    <name evidence="2" type="ORF">CM83_723</name>
    <name evidence="3" type="ORF">g.18662</name>
</gene>
<proteinExistence type="predicted"/>
<name>A0A0A9YUM8_LYGHE</name>
<organism evidence="2">
    <name type="scientific">Lygus hesperus</name>
    <name type="common">Western plant bug</name>
    <dbReference type="NCBI Taxonomy" id="30085"/>
    <lineage>
        <taxon>Eukaryota</taxon>
        <taxon>Metazoa</taxon>
        <taxon>Ecdysozoa</taxon>
        <taxon>Arthropoda</taxon>
        <taxon>Hexapoda</taxon>
        <taxon>Insecta</taxon>
        <taxon>Pterygota</taxon>
        <taxon>Neoptera</taxon>
        <taxon>Paraneoptera</taxon>
        <taxon>Hemiptera</taxon>
        <taxon>Heteroptera</taxon>
        <taxon>Panheteroptera</taxon>
        <taxon>Cimicomorpha</taxon>
        <taxon>Miridae</taxon>
        <taxon>Mirini</taxon>
        <taxon>Lygus</taxon>
    </lineage>
</organism>
<accession>A0A0A9YUM8</accession>
<reference evidence="3" key="3">
    <citation type="journal article" date="2016" name="Gigascience">
        <title>De novo construction of an expanded transcriptome assembly for the western tarnished plant bug, Lygus hesperus.</title>
        <authorList>
            <person name="Tassone E.E."/>
            <person name="Geib S.M."/>
            <person name="Hall B."/>
            <person name="Fabrick J.A."/>
            <person name="Brent C.S."/>
            <person name="Hull J.J."/>
        </authorList>
    </citation>
    <scope>NUCLEOTIDE SEQUENCE</scope>
</reference>